<evidence type="ECO:0000256" key="2">
    <source>
        <dbReference type="SAM" id="MobiDB-lite"/>
    </source>
</evidence>
<reference evidence="3 4" key="1">
    <citation type="submission" date="2017-06" db="EMBL/GenBank/DDBJ databases">
        <title>Azoarcus.</title>
        <authorList>
            <person name="Woo J.-H."/>
            <person name="Kim H.-S."/>
        </authorList>
    </citation>
    <scope>NUCLEOTIDE SEQUENCE [LARGE SCALE GENOMIC DNA]</scope>
    <source>
        <strain evidence="3 4">TSPY31</strain>
    </source>
</reference>
<dbReference type="EMBL" id="CP022187">
    <property type="protein sequence ID" value="AWI75203.1"/>
    <property type="molecule type" value="Genomic_DNA"/>
</dbReference>
<dbReference type="GO" id="GO:0008476">
    <property type="term" value="F:protein-tyrosine sulfotransferase activity"/>
    <property type="evidence" value="ECO:0007669"/>
    <property type="project" value="InterPro"/>
</dbReference>
<dbReference type="Pfam" id="PF13469">
    <property type="entry name" value="Sulfotransfer_3"/>
    <property type="match status" value="1"/>
</dbReference>
<organism evidence="3 4">
    <name type="scientific">Parazoarcus communis</name>
    <dbReference type="NCBI Taxonomy" id="41977"/>
    <lineage>
        <taxon>Bacteria</taxon>
        <taxon>Pseudomonadati</taxon>
        <taxon>Pseudomonadota</taxon>
        <taxon>Betaproteobacteria</taxon>
        <taxon>Rhodocyclales</taxon>
        <taxon>Zoogloeaceae</taxon>
        <taxon>Parazoarcus</taxon>
    </lineage>
</organism>
<keyword evidence="4" id="KW-1185">Reference proteome</keyword>
<evidence type="ECO:0000256" key="1">
    <source>
        <dbReference type="ARBA" id="ARBA00022679"/>
    </source>
</evidence>
<keyword evidence="1" id="KW-0808">Transferase</keyword>
<proteinExistence type="predicted"/>
<sequence length="286" mass="31777">MMNTSTLPNEADMRGSRLIIVGGAPRSGTSLFQSMMDSHSDVYGGPEFDHLTDIVNLRNRLQQGLQYGRITHFVDAAQIDDAMGQMVESLLYPVADRHGVSRLSEKTPMNVLVFKDLMTILPGAKFVHVIRDPRAVIMSMYQVAKRIDQAGQTRPPFLSNLEAMALYINQCVHAGVEACGSQAARAIIVRYEDLLSRTEDTMMNLLDFLGLADDRAVLNPGKVAHESASLLKDGSDPWAGGRRTYTDPERENQDKWREDLDPNSIEVLNRLFSAAPVYAALGYNFD</sequence>
<dbReference type="KEGG" id="acom:CEW83_08230"/>
<feature type="region of interest" description="Disordered" evidence="2">
    <location>
        <begin position="234"/>
        <end position="254"/>
    </location>
</feature>
<dbReference type="InterPro" id="IPR027417">
    <property type="entry name" value="P-loop_NTPase"/>
</dbReference>
<accession>A0A2U8GPU1</accession>
<dbReference type="SUPFAM" id="SSF52540">
    <property type="entry name" value="P-loop containing nucleoside triphosphate hydrolases"/>
    <property type="match status" value="1"/>
</dbReference>
<dbReference type="PANTHER" id="PTHR12788:SF10">
    <property type="entry name" value="PROTEIN-TYROSINE SULFOTRANSFERASE"/>
    <property type="match status" value="1"/>
</dbReference>
<dbReference type="AlphaFoldDB" id="A0A2U8GPU1"/>
<dbReference type="InterPro" id="IPR026634">
    <property type="entry name" value="TPST-like"/>
</dbReference>
<dbReference type="Proteomes" id="UP000244930">
    <property type="component" value="Chromosome"/>
</dbReference>
<protein>
    <recommendedName>
        <fullName evidence="5">Sulfotransferase family protein</fullName>
    </recommendedName>
</protein>
<gene>
    <name evidence="3" type="ORF">CEW83_08230</name>
</gene>
<evidence type="ECO:0000313" key="4">
    <source>
        <dbReference type="Proteomes" id="UP000244930"/>
    </source>
</evidence>
<feature type="compositionally biased region" description="Basic and acidic residues" evidence="2">
    <location>
        <begin position="244"/>
        <end position="254"/>
    </location>
</feature>
<dbReference type="Gene3D" id="3.40.50.300">
    <property type="entry name" value="P-loop containing nucleotide triphosphate hydrolases"/>
    <property type="match status" value="1"/>
</dbReference>
<name>A0A2U8GPU1_9RHOO</name>
<dbReference type="PANTHER" id="PTHR12788">
    <property type="entry name" value="PROTEIN-TYROSINE SULFOTRANSFERASE 2"/>
    <property type="match status" value="1"/>
</dbReference>
<evidence type="ECO:0000313" key="3">
    <source>
        <dbReference type="EMBL" id="AWI75203.1"/>
    </source>
</evidence>
<dbReference type="RefSeq" id="WP_108948911.1">
    <property type="nucleotide sequence ID" value="NZ_CP022187.1"/>
</dbReference>
<evidence type="ECO:0008006" key="5">
    <source>
        <dbReference type="Google" id="ProtNLM"/>
    </source>
</evidence>